<reference evidence="7 8" key="1">
    <citation type="journal article" date="2004" name="Science">
        <title>A predator unmasked: life cycle of Bdellovibrio bacteriovorus from a genomic perspective.</title>
        <authorList>
            <person name="Rendulic S."/>
            <person name="Jagtap P."/>
            <person name="Rosinus A."/>
            <person name="Eppinger M."/>
            <person name="Baar C."/>
            <person name="Lanz C."/>
            <person name="Keller H."/>
            <person name="Lambert C."/>
            <person name="Evans K.J."/>
            <person name="Goesmann A."/>
            <person name="Meyer F."/>
            <person name="Sockett R.E."/>
            <person name="Schuster S.C."/>
        </authorList>
    </citation>
    <scope>NUCLEOTIDE SEQUENCE [LARGE SCALE GENOMIC DNA]</scope>
    <source>
        <strain evidence="8">ATCC 15356 / DSM 50701 / NCIMB 9529 / HD100</strain>
    </source>
</reference>
<dbReference type="InterPro" id="IPR013517">
    <property type="entry name" value="FG-GAP"/>
</dbReference>
<dbReference type="PROSITE" id="PS51470">
    <property type="entry name" value="FG_GAP"/>
    <property type="match status" value="4"/>
</dbReference>
<dbReference type="InterPro" id="IPR013783">
    <property type="entry name" value="Ig-like_fold"/>
</dbReference>
<keyword evidence="1 5" id="KW-0732">Signal</keyword>
<evidence type="ECO:0000256" key="5">
    <source>
        <dbReference type="SAM" id="SignalP"/>
    </source>
</evidence>
<dbReference type="GeneID" id="93013890"/>
<proteinExistence type="predicted"/>
<evidence type="ECO:0000313" key="7">
    <source>
        <dbReference type="EMBL" id="CAE80796.1"/>
    </source>
</evidence>
<keyword evidence="2" id="KW-0677">Repeat</keyword>
<dbReference type="GO" id="GO:0016787">
    <property type="term" value="F:hydrolase activity"/>
    <property type="evidence" value="ECO:0007669"/>
    <property type="project" value="UniProtKB-KW"/>
</dbReference>
<organism evidence="7 8">
    <name type="scientific">Bdellovibrio bacteriovorus (strain ATCC 15356 / DSM 50701 / NCIMB 9529 / HD100)</name>
    <dbReference type="NCBI Taxonomy" id="264462"/>
    <lineage>
        <taxon>Bacteria</taxon>
        <taxon>Pseudomonadati</taxon>
        <taxon>Bdellovibrionota</taxon>
        <taxon>Bdellovibrionia</taxon>
        <taxon>Bdellovibrionales</taxon>
        <taxon>Pseudobdellovibrionaceae</taxon>
        <taxon>Bdellovibrio</taxon>
    </lineage>
</organism>
<evidence type="ECO:0000259" key="6">
    <source>
        <dbReference type="PROSITE" id="PS50853"/>
    </source>
</evidence>
<dbReference type="InterPro" id="IPR028994">
    <property type="entry name" value="Integrin_alpha_N"/>
</dbReference>
<dbReference type="Proteomes" id="UP000008080">
    <property type="component" value="Chromosome"/>
</dbReference>
<evidence type="ECO:0000256" key="4">
    <source>
        <dbReference type="ARBA" id="ARBA00023180"/>
    </source>
</evidence>
<dbReference type="InterPro" id="IPR003961">
    <property type="entry name" value="FN3_dom"/>
</dbReference>
<dbReference type="EMBL" id="BX842654">
    <property type="protein sequence ID" value="CAE80796.1"/>
    <property type="molecule type" value="Genomic_DNA"/>
</dbReference>
<name>Q6MIW7_BDEBA</name>
<dbReference type="Gene3D" id="2.60.40.10">
    <property type="entry name" value="Immunoglobulins"/>
    <property type="match status" value="1"/>
</dbReference>
<protein>
    <recommendedName>
        <fullName evidence="6">Fibronectin type-III domain-containing protein</fullName>
    </recommendedName>
</protein>
<evidence type="ECO:0000256" key="3">
    <source>
        <dbReference type="ARBA" id="ARBA00022801"/>
    </source>
</evidence>
<dbReference type="Gene3D" id="2.130.10.130">
    <property type="entry name" value="Integrin alpha, N-terminal"/>
    <property type="match status" value="4"/>
</dbReference>
<dbReference type="InterPro" id="IPR013519">
    <property type="entry name" value="Int_alpha_beta-p"/>
</dbReference>
<gene>
    <name evidence="7" type="ordered locus">Bd3028</name>
</gene>
<evidence type="ECO:0000256" key="1">
    <source>
        <dbReference type="ARBA" id="ARBA00022729"/>
    </source>
</evidence>
<keyword evidence="8" id="KW-1185">Reference proteome</keyword>
<dbReference type="Pfam" id="PF01839">
    <property type="entry name" value="FG-GAP"/>
    <property type="match status" value="4"/>
</dbReference>
<evidence type="ECO:0000313" key="8">
    <source>
        <dbReference type="Proteomes" id="UP000008080"/>
    </source>
</evidence>
<dbReference type="RefSeq" id="WP_011165400.1">
    <property type="nucleotide sequence ID" value="NC_005363.1"/>
</dbReference>
<dbReference type="eggNOG" id="COG5555">
    <property type="taxonomic scope" value="Bacteria"/>
</dbReference>
<keyword evidence="4" id="KW-0325">Glycoprotein</keyword>
<dbReference type="SMART" id="SM00060">
    <property type="entry name" value="FN3"/>
    <property type="match status" value="2"/>
</dbReference>
<dbReference type="PROSITE" id="PS51257">
    <property type="entry name" value="PROKAR_LIPOPROTEIN"/>
    <property type="match status" value="1"/>
</dbReference>
<dbReference type="PROSITE" id="PS50853">
    <property type="entry name" value="FN3"/>
    <property type="match status" value="1"/>
</dbReference>
<dbReference type="CDD" id="cd00063">
    <property type="entry name" value="FN3"/>
    <property type="match status" value="1"/>
</dbReference>
<dbReference type="KEGG" id="bba:Bd3028"/>
<dbReference type="STRING" id="264462.Bd3028"/>
<evidence type="ECO:0000256" key="2">
    <source>
        <dbReference type="ARBA" id="ARBA00022737"/>
    </source>
</evidence>
<dbReference type="HOGENOM" id="CLU_248841_0_0_7"/>
<dbReference type="SUPFAM" id="SSF69318">
    <property type="entry name" value="Integrin alpha N-terminal domain"/>
    <property type="match status" value="3"/>
</dbReference>
<feature type="chain" id="PRO_5004276826" description="Fibronectin type-III domain-containing protein" evidence="5">
    <location>
        <begin position="23"/>
        <end position="1549"/>
    </location>
</feature>
<dbReference type="PANTHER" id="PTHR23221:SF7">
    <property type="entry name" value="PHOSPHATIDYLINOSITOL-GLYCAN-SPECIFIC PHOSPHOLIPASE D"/>
    <property type="match status" value="1"/>
</dbReference>
<dbReference type="SMART" id="SM00191">
    <property type="entry name" value="Int_alpha"/>
    <property type="match status" value="9"/>
</dbReference>
<dbReference type="SUPFAM" id="SSF49265">
    <property type="entry name" value="Fibronectin type III"/>
    <property type="match status" value="1"/>
</dbReference>
<dbReference type="PANTHER" id="PTHR23221">
    <property type="entry name" value="GLYCOSYLPHOSPHATIDYLINOSITOL PHOSPHOLIPASE D"/>
    <property type="match status" value="1"/>
</dbReference>
<dbReference type="InterPro" id="IPR036116">
    <property type="entry name" value="FN3_sf"/>
</dbReference>
<keyword evidence="3" id="KW-0378">Hydrolase</keyword>
<feature type="domain" description="Fibronectin type-III" evidence="6">
    <location>
        <begin position="119"/>
        <end position="213"/>
    </location>
</feature>
<feature type="signal peptide" evidence="5">
    <location>
        <begin position="1"/>
        <end position="22"/>
    </location>
</feature>
<accession>Q6MIW7</accession>
<sequence>MKCLLSLLLYVACGVLISCAKAGLQSTNLPSKFNGLESAVAISPTSVRLSWPLQARFKEYRVYQKGFNTPKKTETFATTTLNSLTPDSYYEFSTSGVDATTDEEFGFDSYMTVKTLANFSGIPSSGLQSQSNGSVEVSWVKNGDGVTYKIFAKRESESWDLTNAVTTVVNKSTSLVNSLPSGAKYCFWVMAFYDDGTFEPSNMSETYLNSKAPCVLVQSQLSNLPAVRMNSAFVGNFPWFWTEGGDSTYKTEIFERFTDIRLATVSGNDYFRSIIPIDPGVKNIYAKVTATDGKVTIVDVQPDGLPGLSKPLVRSLEGAGAKAPLLPRLIGGGLGMQELGNGIQVGDFNCDGYKDVAVSAPRATPYISERHYDATGAVSVFYGYQPPDEIDADGNIVRPKPRLKTDVVPTADASFPDPQLIYYTDLTSDARLGIRIAVGNVNGDCFSRYKPPEGVTDNDPKINRVGLCDDLYTPAVPPADLNKLKEIHTCDDLAMQTNDGAVFVVFGDPVRGLVTGAGGSAYGLNEATCDPTSFKCRPAKYRDSTTAYVHSITFGDYNNDGYDDLAMGVTTNASKRQIHVLRGDRFGLYPASAVKSHAKIDAETIGAGDLTDGSFAGTSVAEDFGGAVASAYNSRTCENGGGYVFRTSPAPKNKGFEFNKCDDLVIGVPARAAGRGSILACKGVQPTSGSDLQQITSWMCKESYPDTTQGISASHITVKGYGYSLLGVPNQNGYPLTKVIGTTNSTPNVSGAVFVGAPTSTVSGRTNAGVVFGYYMTPRSADFTTGGLQGILEPMQTVNAVNSLACDAKNRNVVTGSLEHCENQALHTSPSEAGVQYGRSLGTVADIEDVTRGLPSLAVGVPYRTVTSSDGKKSIVNHGVVYLYKPDVSTLGTEAGVRIDAPQLSDDDSYGCATNCTWYSGGVNPFGASIIYAKDMTAGAQIGGGGMAGADFNGDKTGDLIIGAPYLSNPSYYNGAAFVFNSNGSFAASVTNPDQTVNVNFSKELNYHYERAKIVGDLNGDGYADVVTHISVASTVELVIFYGSAGGLVTTPEPSRNPATPLAPLKLAVDSDSGFGREFHRIGSVNGDAYDDLLILGTYGSYIYYGSSSGVVYANAPSLAPVGQNPLRFGIGGVNTISFHTDGNMHGSFPVSGLSVGTFASINRAVAFGDFNADGYGDFALGTATNLTPSLDVIPGGVNMSAANKGRVFVIYGSATGPQTNRATGTIRLQDDLGAAADVLVENPCSETLPKVCKVQMLASSDTGVTFGWSIVGTDSLDVLAGEESDELVVSDPSLTSFKGRIYLFKGGARGLGYTPIQKLDPAAAAERFGFEVASAGDINGDGVVDIVVSAPVAGKVYSFYGGQVGSAYAFYGSTSLATTDLFLAGSSPIAKNTLHTSQSQPKPQRLEVLGTDAIFDSGDGFGYGLAGVGDVNNDGYADIIVNMPGKDYDLEEVQADSGAFVVYYGSLLGLKINSTPTTTPRCYGGSAPLCEPMLLYLPERKAYEYSYISNSVNGDINGDGVSDVVLAAPGRNHPSGKAFSTGVVYVLY</sequence>